<protein>
    <recommendedName>
        <fullName evidence="3">DUF1579 domain-containing protein</fullName>
    </recommendedName>
</protein>
<dbReference type="EMBL" id="JACIDM010000002">
    <property type="protein sequence ID" value="MBB4083694.1"/>
    <property type="molecule type" value="Genomic_DNA"/>
</dbReference>
<gene>
    <name evidence="1" type="ORF">GGR12_002560</name>
</gene>
<dbReference type="AlphaFoldDB" id="A0A7W6JEL7"/>
<evidence type="ECO:0000313" key="1">
    <source>
        <dbReference type="EMBL" id="MBB4083694.1"/>
    </source>
</evidence>
<dbReference type="RefSeq" id="WP_183204764.1">
    <property type="nucleotide sequence ID" value="NZ_BAAAER010000007.1"/>
</dbReference>
<evidence type="ECO:0000313" key="2">
    <source>
        <dbReference type="Proteomes" id="UP000529946"/>
    </source>
</evidence>
<organism evidence="1 2">
    <name type="scientific">Brevundimonas lenta</name>
    <dbReference type="NCBI Taxonomy" id="424796"/>
    <lineage>
        <taxon>Bacteria</taxon>
        <taxon>Pseudomonadati</taxon>
        <taxon>Pseudomonadota</taxon>
        <taxon>Alphaproteobacteria</taxon>
        <taxon>Caulobacterales</taxon>
        <taxon>Caulobacteraceae</taxon>
        <taxon>Brevundimonas</taxon>
    </lineage>
</organism>
<reference evidence="1 2" key="1">
    <citation type="submission" date="2020-08" db="EMBL/GenBank/DDBJ databases">
        <title>Genomic Encyclopedia of Type Strains, Phase IV (KMG-IV): sequencing the most valuable type-strain genomes for metagenomic binning, comparative biology and taxonomic classification.</title>
        <authorList>
            <person name="Goeker M."/>
        </authorList>
    </citation>
    <scope>NUCLEOTIDE SEQUENCE [LARGE SCALE GENOMIC DNA]</scope>
    <source>
        <strain evidence="1 2">DSM 23960</strain>
    </source>
</reference>
<comment type="caution">
    <text evidence="1">The sequence shown here is derived from an EMBL/GenBank/DDBJ whole genome shotgun (WGS) entry which is preliminary data.</text>
</comment>
<keyword evidence="2" id="KW-1185">Reference proteome</keyword>
<evidence type="ECO:0008006" key="3">
    <source>
        <dbReference type="Google" id="ProtNLM"/>
    </source>
</evidence>
<proteinExistence type="predicted"/>
<name>A0A7W6JEL7_9CAUL</name>
<accession>A0A7W6JEL7</accession>
<sequence>MSAQPIETPTQVHDFDFLFGHWAVQHRKLKVRGVGGDDWDVFSGTAFTEPRMGGISNIEQHDCPERGWQGVAVRTLDLATGDWSIYWISDRDGRLSPPVVGRFHADGCRLEGPDTDGGRPIIARYEWSRVHSGAPRWAQSFSYDDGATWELNWVMDFARAAA</sequence>
<dbReference type="Proteomes" id="UP000529946">
    <property type="component" value="Unassembled WGS sequence"/>
</dbReference>